<evidence type="ECO:0000256" key="4">
    <source>
        <dbReference type="ARBA" id="ARBA00022741"/>
    </source>
</evidence>
<feature type="domain" description="Protein kinase" evidence="12">
    <location>
        <begin position="578"/>
        <end position="865"/>
    </location>
</feature>
<dbReference type="PROSITE" id="PS50011">
    <property type="entry name" value="PROTEIN_KINASE_DOM"/>
    <property type="match status" value="1"/>
</dbReference>
<evidence type="ECO:0000256" key="9">
    <source>
        <dbReference type="ARBA" id="ARBA00051243"/>
    </source>
</evidence>
<name>A0A2A2JS50_9BILA</name>
<keyword evidence="6" id="KW-0067">ATP-binding</keyword>
<comment type="catalytic activity">
    <reaction evidence="9">
        <text>L-tyrosyl-[protein] + ATP = O-phospho-L-tyrosyl-[protein] + ADP + H(+)</text>
        <dbReference type="Rhea" id="RHEA:10596"/>
        <dbReference type="Rhea" id="RHEA-COMP:10136"/>
        <dbReference type="Rhea" id="RHEA-COMP:20101"/>
        <dbReference type="ChEBI" id="CHEBI:15378"/>
        <dbReference type="ChEBI" id="CHEBI:30616"/>
        <dbReference type="ChEBI" id="CHEBI:46858"/>
        <dbReference type="ChEBI" id="CHEBI:61978"/>
        <dbReference type="ChEBI" id="CHEBI:456216"/>
        <dbReference type="EC" id="2.7.10.1"/>
    </reaction>
</comment>
<accession>A0A2A2JS50</accession>
<reference evidence="13 14" key="1">
    <citation type="journal article" date="2017" name="Curr. Biol.">
        <title>Genome architecture and evolution of a unichromosomal asexual nematode.</title>
        <authorList>
            <person name="Fradin H."/>
            <person name="Zegar C."/>
            <person name="Gutwein M."/>
            <person name="Lucas J."/>
            <person name="Kovtun M."/>
            <person name="Corcoran D."/>
            <person name="Baugh L.R."/>
            <person name="Kiontke K."/>
            <person name="Gunsalus K."/>
            <person name="Fitch D.H."/>
            <person name="Piano F."/>
        </authorList>
    </citation>
    <scope>NUCLEOTIDE SEQUENCE [LARGE SCALE GENOMIC DNA]</scope>
    <source>
        <strain evidence="13">PF1309</strain>
    </source>
</reference>
<gene>
    <name evidence="13" type="ORF">WR25_07050</name>
</gene>
<dbReference type="PROSITE" id="PS00109">
    <property type="entry name" value="PROTEIN_KINASE_TYR"/>
    <property type="match status" value="1"/>
</dbReference>
<dbReference type="CDD" id="cd00192">
    <property type="entry name" value="PTKc"/>
    <property type="match status" value="1"/>
</dbReference>
<dbReference type="InterPro" id="IPR050122">
    <property type="entry name" value="RTK"/>
</dbReference>
<dbReference type="GO" id="GO:0043235">
    <property type="term" value="C:receptor complex"/>
    <property type="evidence" value="ECO:0007669"/>
    <property type="project" value="TreeGrafter"/>
</dbReference>
<dbReference type="STRING" id="2018661.A0A2A2JS50"/>
<comment type="subcellular location">
    <subcellularLocation>
        <location evidence="1">Endomembrane system</location>
    </subcellularLocation>
</comment>
<evidence type="ECO:0000256" key="7">
    <source>
        <dbReference type="ARBA" id="ARBA00023136"/>
    </source>
</evidence>
<evidence type="ECO:0000256" key="2">
    <source>
        <dbReference type="ARBA" id="ARBA00011902"/>
    </source>
</evidence>
<evidence type="ECO:0000256" key="10">
    <source>
        <dbReference type="SAM" id="Phobius"/>
    </source>
</evidence>
<dbReference type="InterPro" id="IPR001245">
    <property type="entry name" value="Ser-Thr/Tyr_kinase_cat_dom"/>
</dbReference>
<dbReference type="GO" id="GO:0061564">
    <property type="term" value="P:axon development"/>
    <property type="evidence" value="ECO:0007669"/>
    <property type="project" value="UniProtKB-ARBA"/>
</dbReference>
<sequence length="1030" mass="117687">MRDWKIWAIILIYGIFILRKTGSQFCASGVNDTEPQNDPFFQCNLENFSKIEPPPIQTYNSSGIFPLHYCNVAILLDLDQKITSPGNFSLLFYFMKDLIHDCMSRGIGYKTYIYSMFNKTNQVDCCSELGCGHTIDNLDYSTYVGNYDNDDPIQNETSNSNFTYTLISELKNYSSPTNRCLFNTVVLLTNRLFYSSVDSQTIYNEMKTIYNTGCITFTAIAVGRKEITYDIIQDTYINITTNVFAVTSFNCLDRLQGCIFPCGDRSVHECQDVQNLTSVDCPIPTTMAPTGSTDLTATSTEIPTDSPEHYDVWHIIYLFALSNRTTNAQFQNVIHYIGNPIEECVDSKDKLTVRFLARNSSDSLWIDDLSEITTMLASYQIEEINVPSSGSVGDELIDIYDTVTLELLYRAIDVPLNQSHTVNRDPRITLLTDFASENFIEAYTNQSSGLWASLQNYDFQIICFDQEAGDYLKNKTLMRDRNLHIDPNYMDNKKEEMRLCTDDDGENPAVKTIMYIIVGTCGGFMVLLFLATIIYRQKYMFAQKFAQFTKTHEVENLEEAQDSDDLIDYWEISEEKLTIKTERLGHGAYGQVYKGKIRDVPPAIEKYHRSEIAQYTDCDCAVKMLPKYASEQAKTEFMHEIELMKTLGFHEHIVNMIGCVTAGNRCCLLMEYCSEKDLLRYLKLKKVELEMSKSIDDQVEVTKEFLNFAWQVSQGMIWLQERNVIHRDLAARNILISGHEGMRTAKISDFGLAIMGDSSQTPMSCAGRLPIKWLALESLEHEEFSFQSDIWSFGIVLFEMYSMGDIPFADIEPTELIPHLRAGNRPKRPLLAVDKVAETMSQCWDKDPKMRPSFDQLRGIFATLLDQATEGYGYLALIKTTDYRVVSEVNNREDSHNRSQTCSRLDQIHQISIDGNPGRPVMPLGRKRSNSAIVVRGDSGEETIISDHDTITRLPPTFATTLLGKKKNHNDKRLSEGSIQIGEDFLKFNQRKKERRATHVITNQLNKLNLFNHLKNFVPKDKDRRGSVPY</sequence>
<keyword evidence="10" id="KW-1133">Transmembrane helix</keyword>
<keyword evidence="4" id="KW-0547">Nucleotide-binding</keyword>
<evidence type="ECO:0000256" key="6">
    <source>
        <dbReference type="ARBA" id="ARBA00022840"/>
    </source>
</evidence>
<dbReference type="SUPFAM" id="SSF56112">
    <property type="entry name" value="Protein kinase-like (PK-like)"/>
    <property type="match status" value="1"/>
</dbReference>
<proteinExistence type="predicted"/>
<dbReference type="GO" id="GO:0005524">
    <property type="term" value="F:ATP binding"/>
    <property type="evidence" value="ECO:0007669"/>
    <property type="project" value="UniProtKB-KW"/>
</dbReference>
<evidence type="ECO:0000313" key="14">
    <source>
        <dbReference type="Proteomes" id="UP000218231"/>
    </source>
</evidence>
<keyword evidence="3" id="KW-0808">Transferase</keyword>
<dbReference type="GO" id="GO:0012505">
    <property type="term" value="C:endomembrane system"/>
    <property type="evidence" value="ECO:0007669"/>
    <property type="project" value="UniProtKB-SubCell"/>
</dbReference>
<dbReference type="Pfam" id="PF07714">
    <property type="entry name" value="PK_Tyr_Ser-Thr"/>
    <property type="match status" value="1"/>
</dbReference>
<dbReference type="Gene3D" id="3.30.200.20">
    <property type="entry name" value="Phosphorylase Kinase, domain 1"/>
    <property type="match status" value="1"/>
</dbReference>
<dbReference type="InterPro" id="IPR008266">
    <property type="entry name" value="Tyr_kinase_AS"/>
</dbReference>
<dbReference type="FunFam" id="1.10.510.10:FF:001512">
    <property type="entry name" value="Receptor tyrosine-protein kinase erbB-2"/>
    <property type="match status" value="1"/>
</dbReference>
<organism evidence="13 14">
    <name type="scientific">Diploscapter pachys</name>
    <dbReference type="NCBI Taxonomy" id="2018661"/>
    <lineage>
        <taxon>Eukaryota</taxon>
        <taxon>Metazoa</taxon>
        <taxon>Ecdysozoa</taxon>
        <taxon>Nematoda</taxon>
        <taxon>Chromadorea</taxon>
        <taxon>Rhabditida</taxon>
        <taxon>Rhabditina</taxon>
        <taxon>Rhabditomorpha</taxon>
        <taxon>Rhabditoidea</taxon>
        <taxon>Rhabditidae</taxon>
        <taxon>Diploscapter</taxon>
    </lineage>
</organism>
<dbReference type="PANTHER" id="PTHR24416">
    <property type="entry name" value="TYROSINE-PROTEIN KINASE RECEPTOR"/>
    <property type="match status" value="1"/>
</dbReference>
<evidence type="ECO:0000313" key="13">
    <source>
        <dbReference type="EMBL" id="PAV64477.1"/>
    </source>
</evidence>
<dbReference type="AlphaFoldDB" id="A0A2A2JS50"/>
<keyword evidence="10" id="KW-0812">Transmembrane</keyword>
<evidence type="ECO:0000256" key="8">
    <source>
        <dbReference type="ARBA" id="ARBA00023137"/>
    </source>
</evidence>
<evidence type="ECO:0000259" key="12">
    <source>
        <dbReference type="PROSITE" id="PS50011"/>
    </source>
</evidence>
<keyword evidence="7 10" id="KW-0472">Membrane</keyword>
<dbReference type="PRINTS" id="PR00109">
    <property type="entry name" value="TYRKINASE"/>
</dbReference>
<keyword evidence="5" id="KW-0418">Kinase</keyword>
<feature type="transmembrane region" description="Helical" evidence="10">
    <location>
        <begin position="513"/>
        <end position="535"/>
    </location>
</feature>
<feature type="chain" id="PRO_5012674628" description="receptor protein-tyrosine kinase" evidence="11">
    <location>
        <begin position="24"/>
        <end position="1030"/>
    </location>
</feature>
<dbReference type="GO" id="GO:0005886">
    <property type="term" value="C:plasma membrane"/>
    <property type="evidence" value="ECO:0007669"/>
    <property type="project" value="TreeGrafter"/>
</dbReference>
<dbReference type="GO" id="GO:0004714">
    <property type="term" value="F:transmembrane receptor protein tyrosine kinase activity"/>
    <property type="evidence" value="ECO:0007669"/>
    <property type="project" value="UniProtKB-EC"/>
</dbReference>
<comment type="caution">
    <text evidence="13">The sequence shown here is derived from an EMBL/GenBank/DDBJ whole genome shotgun (WGS) entry which is preliminary data.</text>
</comment>
<dbReference type="Proteomes" id="UP000218231">
    <property type="component" value="Unassembled WGS sequence"/>
</dbReference>
<dbReference type="SMART" id="SM00219">
    <property type="entry name" value="TyrKc"/>
    <property type="match status" value="1"/>
</dbReference>
<dbReference type="InterPro" id="IPR011009">
    <property type="entry name" value="Kinase-like_dom_sf"/>
</dbReference>
<evidence type="ECO:0000256" key="11">
    <source>
        <dbReference type="SAM" id="SignalP"/>
    </source>
</evidence>
<feature type="signal peptide" evidence="11">
    <location>
        <begin position="1"/>
        <end position="23"/>
    </location>
</feature>
<dbReference type="GO" id="GO:0007169">
    <property type="term" value="P:cell surface receptor protein tyrosine kinase signaling pathway"/>
    <property type="evidence" value="ECO:0007669"/>
    <property type="project" value="TreeGrafter"/>
</dbReference>
<dbReference type="OrthoDB" id="3256376at2759"/>
<dbReference type="EMBL" id="LIAE01010258">
    <property type="protein sequence ID" value="PAV64477.1"/>
    <property type="molecule type" value="Genomic_DNA"/>
</dbReference>
<dbReference type="PANTHER" id="PTHR24416:SF488">
    <property type="entry name" value="PROTEIN KINASE DOMAIN-CONTAINING PROTEIN"/>
    <property type="match status" value="1"/>
</dbReference>
<dbReference type="GO" id="GO:0048680">
    <property type="term" value="P:positive regulation of axon regeneration"/>
    <property type="evidence" value="ECO:0007669"/>
    <property type="project" value="UniProtKB-ARBA"/>
</dbReference>
<keyword evidence="14" id="KW-1185">Reference proteome</keyword>
<protein>
    <recommendedName>
        <fullName evidence="2">receptor protein-tyrosine kinase</fullName>
        <ecNumber evidence="2">2.7.10.1</ecNumber>
    </recommendedName>
</protein>
<dbReference type="InterPro" id="IPR020635">
    <property type="entry name" value="Tyr_kinase_cat_dom"/>
</dbReference>
<dbReference type="EC" id="2.7.10.1" evidence="2"/>
<dbReference type="Gene3D" id="1.10.510.10">
    <property type="entry name" value="Transferase(Phosphotransferase) domain 1"/>
    <property type="match status" value="1"/>
</dbReference>
<keyword evidence="11" id="KW-0732">Signal</keyword>
<evidence type="ECO:0000256" key="3">
    <source>
        <dbReference type="ARBA" id="ARBA00022679"/>
    </source>
</evidence>
<evidence type="ECO:0000256" key="5">
    <source>
        <dbReference type="ARBA" id="ARBA00022777"/>
    </source>
</evidence>
<keyword evidence="8" id="KW-0829">Tyrosine-protein kinase</keyword>
<dbReference type="InterPro" id="IPR000719">
    <property type="entry name" value="Prot_kinase_dom"/>
</dbReference>
<evidence type="ECO:0000256" key="1">
    <source>
        <dbReference type="ARBA" id="ARBA00004308"/>
    </source>
</evidence>